<dbReference type="EMBL" id="LAZR01063005">
    <property type="protein sequence ID" value="KKK60364.1"/>
    <property type="molecule type" value="Genomic_DNA"/>
</dbReference>
<evidence type="ECO:0000313" key="1">
    <source>
        <dbReference type="EMBL" id="KKK60364.1"/>
    </source>
</evidence>
<proteinExistence type="predicted"/>
<gene>
    <name evidence="1" type="ORF">LCGC14_3025080</name>
</gene>
<reference evidence="1" key="1">
    <citation type="journal article" date="2015" name="Nature">
        <title>Complex archaea that bridge the gap between prokaryotes and eukaryotes.</title>
        <authorList>
            <person name="Spang A."/>
            <person name="Saw J.H."/>
            <person name="Jorgensen S.L."/>
            <person name="Zaremba-Niedzwiedzka K."/>
            <person name="Martijn J."/>
            <person name="Lind A.E."/>
            <person name="van Eijk R."/>
            <person name="Schleper C."/>
            <person name="Guy L."/>
            <person name="Ettema T.J."/>
        </authorList>
    </citation>
    <scope>NUCLEOTIDE SEQUENCE</scope>
</reference>
<sequence length="53" mass="5799">MKREYPCPDCDSGQLYDDNAGGMFGKIIKCDNPDCDHTNTDDLIGCITGDPDD</sequence>
<protein>
    <submittedName>
        <fullName evidence="1">Uncharacterized protein</fullName>
    </submittedName>
</protein>
<accession>A0A0F8Z1S7</accession>
<comment type="caution">
    <text evidence="1">The sequence shown here is derived from an EMBL/GenBank/DDBJ whole genome shotgun (WGS) entry which is preliminary data.</text>
</comment>
<organism evidence="1">
    <name type="scientific">marine sediment metagenome</name>
    <dbReference type="NCBI Taxonomy" id="412755"/>
    <lineage>
        <taxon>unclassified sequences</taxon>
        <taxon>metagenomes</taxon>
        <taxon>ecological metagenomes</taxon>
    </lineage>
</organism>
<feature type="non-terminal residue" evidence="1">
    <location>
        <position position="53"/>
    </location>
</feature>
<name>A0A0F8Z1S7_9ZZZZ</name>
<dbReference type="AlphaFoldDB" id="A0A0F8Z1S7"/>